<proteinExistence type="predicted"/>
<evidence type="ECO:0000313" key="2">
    <source>
        <dbReference type="EMBL" id="GGA89088.1"/>
    </source>
</evidence>
<dbReference type="EMBL" id="BMDX01000026">
    <property type="protein sequence ID" value="GGA89088.1"/>
    <property type="molecule type" value="Genomic_DNA"/>
</dbReference>
<reference evidence="3" key="1">
    <citation type="journal article" date="2019" name="Int. J. Syst. Evol. Microbiol.">
        <title>The Global Catalogue of Microorganisms (GCM) 10K type strain sequencing project: providing services to taxonomists for standard genome sequencing and annotation.</title>
        <authorList>
            <consortium name="The Broad Institute Genomics Platform"/>
            <consortium name="The Broad Institute Genome Sequencing Center for Infectious Disease"/>
            <person name="Wu L."/>
            <person name="Ma J."/>
        </authorList>
    </citation>
    <scope>NUCLEOTIDE SEQUENCE [LARGE SCALE GENOMIC DNA]</scope>
    <source>
        <strain evidence="3">CGMCC 1.10130</strain>
    </source>
</reference>
<accession>A0A8J2U9V8</accession>
<keyword evidence="3" id="KW-1185">Reference proteome</keyword>
<evidence type="ECO:0000313" key="3">
    <source>
        <dbReference type="Proteomes" id="UP000619743"/>
    </source>
</evidence>
<evidence type="ECO:0000256" key="1">
    <source>
        <dbReference type="SAM" id="MobiDB-lite"/>
    </source>
</evidence>
<name>A0A8J2U9V8_9GAMM</name>
<feature type="region of interest" description="Disordered" evidence="1">
    <location>
        <begin position="1"/>
        <end position="48"/>
    </location>
</feature>
<dbReference type="RefSeq" id="WP_158100657.1">
    <property type="nucleotide sequence ID" value="NZ_BMDX01000026.1"/>
</dbReference>
<protein>
    <submittedName>
        <fullName evidence="2">Uncharacterized protein</fullName>
    </submittedName>
</protein>
<dbReference type="Proteomes" id="UP000619743">
    <property type="component" value="Unassembled WGS sequence"/>
</dbReference>
<dbReference type="AlphaFoldDB" id="A0A8J2U9V8"/>
<feature type="compositionally biased region" description="Polar residues" evidence="1">
    <location>
        <begin position="9"/>
        <end position="19"/>
    </location>
</feature>
<comment type="caution">
    <text evidence="2">The sequence shown here is derived from an EMBL/GenBank/DDBJ whole genome shotgun (WGS) entry which is preliminary data.</text>
</comment>
<organism evidence="2 3">
    <name type="scientific">Neiella marina</name>
    <dbReference type="NCBI Taxonomy" id="508461"/>
    <lineage>
        <taxon>Bacteria</taxon>
        <taxon>Pseudomonadati</taxon>
        <taxon>Pseudomonadota</taxon>
        <taxon>Gammaproteobacteria</taxon>
        <taxon>Alteromonadales</taxon>
        <taxon>Echinimonadaceae</taxon>
        <taxon>Neiella</taxon>
    </lineage>
</organism>
<sequence>MLESRNMTDEQTQSPTNTLGDMLTMIAALDQDNQQGSAEDPDESIKLA</sequence>
<gene>
    <name evidence="2" type="ORF">GCM10011369_34070</name>
</gene>